<feature type="signal peptide" evidence="1">
    <location>
        <begin position="1"/>
        <end position="18"/>
    </location>
</feature>
<feature type="chain" id="PRO_5034503734" description="Carbohydrate esterase family 16 protein" evidence="1">
    <location>
        <begin position="19"/>
        <end position="335"/>
    </location>
</feature>
<comment type="caution">
    <text evidence="2">The sequence shown here is derived from an EMBL/GenBank/DDBJ whole genome shotgun (WGS) entry which is preliminary data.</text>
</comment>
<gene>
    <name evidence="2" type="ORF">Agabi119p4_4253</name>
</gene>
<evidence type="ECO:0000313" key="3">
    <source>
        <dbReference type="Proteomes" id="UP000629468"/>
    </source>
</evidence>
<sequence>MHSTVAFLLTSLTLSTTAIVLPRDDVRLAVNPACGDYSSSSVKDVRGSLPDLKTFSTIVTFGDSYTDGGKHDGSPLGPAAINAPNPSAGGRHTNGPVWAEYLAQAHGATLKDYASTGAVVDVNQWPERSFPTSNDFLTQANNFISQRNLTDPDSTLYVVFFGIGDYVESLGKELPNSNFYIIIVLDVDHISSPDHNNSSLSLQTQHILYTINRLASSPIFGKNFLFIDNHGRGTETPAGLSFKSQIFKGMDSIQQLGLNTGFVDLSTMWDGVLSANSPGFKAFGYTSVEPCLVSSESTEGSCEDPEHAFYWFPGAPTTVTHKLISDYVQAVWDQC</sequence>
<keyword evidence="1" id="KW-0732">Signal</keyword>
<dbReference type="EMBL" id="JABXXO010000006">
    <property type="protein sequence ID" value="KAF7775860.1"/>
    <property type="molecule type" value="Genomic_DNA"/>
</dbReference>
<dbReference type="SUPFAM" id="SSF52266">
    <property type="entry name" value="SGNH hydrolase"/>
    <property type="match status" value="1"/>
</dbReference>
<accession>A0A8H7KH53</accession>
<proteinExistence type="predicted"/>
<dbReference type="Gene3D" id="3.40.50.1110">
    <property type="entry name" value="SGNH hydrolase"/>
    <property type="match status" value="1"/>
</dbReference>
<dbReference type="AlphaFoldDB" id="A0A8H7KH53"/>
<evidence type="ECO:0000256" key="1">
    <source>
        <dbReference type="SAM" id="SignalP"/>
    </source>
</evidence>
<dbReference type="InterPro" id="IPR001087">
    <property type="entry name" value="GDSL"/>
</dbReference>
<dbReference type="GO" id="GO:0016788">
    <property type="term" value="F:hydrolase activity, acting on ester bonds"/>
    <property type="evidence" value="ECO:0007669"/>
    <property type="project" value="InterPro"/>
</dbReference>
<evidence type="ECO:0000313" key="2">
    <source>
        <dbReference type="EMBL" id="KAF7775860.1"/>
    </source>
</evidence>
<reference evidence="2 3" key="1">
    <citation type="journal article" name="Sci. Rep.">
        <title>Telomere-to-telomere assembled and centromere annotated genomes of the two main subspecies of the button mushroom Agaricus bisporus reveal especially polymorphic chromosome ends.</title>
        <authorList>
            <person name="Sonnenberg A.S.M."/>
            <person name="Sedaghat-Telgerd N."/>
            <person name="Lavrijssen B."/>
            <person name="Ohm R.A."/>
            <person name="Hendrickx P.M."/>
            <person name="Scholtmeijer K."/>
            <person name="Baars J.J.P."/>
            <person name="van Peer A."/>
        </authorList>
    </citation>
    <scope>NUCLEOTIDE SEQUENCE [LARGE SCALE GENOMIC DNA]</scope>
    <source>
        <strain evidence="2 3">H119_p4</strain>
    </source>
</reference>
<protein>
    <recommendedName>
        <fullName evidence="4">Carbohydrate esterase family 16 protein</fullName>
    </recommendedName>
</protein>
<dbReference type="Proteomes" id="UP000629468">
    <property type="component" value="Unassembled WGS sequence"/>
</dbReference>
<organism evidence="2 3">
    <name type="scientific">Agaricus bisporus var. burnettii</name>
    <dbReference type="NCBI Taxonomy" id="192524"/>
    <lineage>
        <taxon>Eukaryota</taxon>
        <taxon>Fungi</taxon>
        <taxon>Dikarya</taxon>
        <taxon>Basidiomycota</taxon>
        <taxon>Agaricomycotina</taxon>
        <taxon>Agaricomycetes</taxon>
        <taxon>Agaricomycetidae</taxon>
        <taxon>Agaricales</taxon>
        <taxon>Agaricineae</taxon>
        <taxon>Agaricaceae</taxon>
        <taxon>Agaricus</taxon>
    </lineage>
</organism>
<name>A0A8H7KH53_AGABI</name>
<evidence type="ECO:0008006" key="4">
    <source>
        <dbReference type="Google" id="ProtNLM"/>
    </source>
</evidence>
<dbReference type="InterPro" id="IPR036514">
    <property type="entry name" value="SGNH_hydro_sf"/>
</dbReference>
<dbReference type="Pfam" id="PF00657">
    <property type="entry name" value="Lipase_GDSL"/>
    <property type="match status" value="1"/>
</dbReference>